<dbReference type="SMART" id="SM00267">
    <property type="entry name" value="GGDEF"/>
    <property type="match status" value="1"/>
</dbReference>
<dbReference type="GO" id="GO:0052621">
    <property type="term" value="F:diguanylate cyclase activity"/>
    <property type="evidence" value="ECO:0007669"/>
    <property type="project" value="TreeGrafter"/>
</dbReference>
<reference evidence="2" key="1">
    <citation type="submission" date="2021-02" db="EMBL/GenBank/DDBJ databases">
        <title>Genome-Resolved Metagenomics of a Microbial Community Performing Photosynthetic Biological Nutrient Removal.</title>
        <authorList>
            <person name="Mcdaniel E.A."/>
        </authorList>
    </citation>
    <scope>NUCLEOTIDE SEQUENCE</scope>
    <source>
        <strain evidence="2">UWPOB_OBS1</strain>
    </source>
</reference>
<evidence type="ECO:0000313" key="2">
    <source>
        <dbReference type="EMBL" id="MBN8658800.1"/>
    </source>
</evidence>
<gene>
    <name evidence="2" type="ORF">J0M35_00440</name>
</gene>
<feature type="domain" description="GGDEF" evidence="1">
    <location>
        <begin position="98"/>
        <end position="232"/>
    </location>
</feature>
<sequence>MPDRTFIRDGVFHRQLSNVRNQVWSDGKVKALEQANAPGERQAGDIFSHVREGDEEITLTSDDLDLIAFYDGLPGCYNFRYLFRKLTREVKRSKRYNRPTSVVMVGVDGFDKIELGFGNLAADTVVFSVIEFLLAGIRSDVDMCGRLADDRYILVLPETPGRGATVLADRLRKRFEELDLRHNWHKLPVTLSFGVAYFPGHGDDPRELIARADLACEFVQSRGGNGFAFAPEA</sequence>
<dbReference type="Gene3D" id="3.30.70.270">
    <property type="match status" value="1"/>
</dbReference>
<proteinExistence type="predicted"/>
<dbReference type="CDD" id="cd01949">
    <property type="entry name" value="GGDEF"/>
    <property type="match status" value="1"/>
</dbReference>
<dbReference type="InterPro" id="IPR050469">
    <property type="entry name" value="Diguanylate_Cyclase"/>
</dbReference>
<comment type="caution">
    <text evidence="2">The sequence shown here is derived from an EMBL/GenBank/DDBJ whole genome shotgun (WGS) entry which is preliminary data.</text>
</comment>
<organism evidence="2 3">
    <name type="scientific">Candidatus Obscuribacter phosphatis</name>
    <dbReference type="NCBI Taxonomy" id="1906157"/>
    <lineage>
        <taxon>Bacteria</taxon>
        <taxon>Bacillati</taxon>
        <taxon>Candidatus Melainabacteria</taxon>
        <taxon>Candidatus Obscuribacterales</taxon>
        <taxon>Candidatus Obscuribacteraceae</taxon>
        <taxon>Candidatus Obscuribacter</taxon>
    </lineage>
</organism>
<evidence type="ECO:0000313" key="3">
    <source>
        <dbReference type="Proteomes" id="UP000664277"/>
    </source>
</evidence>
<dbReference type="InterPro" id="IPR043128">
    <property type="entry name" value="Rev_trsase/Diguanyl_cyclase"/>
</dbReference>
<dbReference type="Pfam" id="PF00990">
    <property type="entry name" value="GGDEF"/>
    <property type="match status" value="1"/>
</dbReference>
<dbReference type="AlphaFoldDB" id="A0A8J7PF62"/>
<evidence type="ECO:0000259" key="1">
    <source>
        <dbReference type="PROSITE" id="PS50887"/>
    </source>
</evidence>
<name>A0A8J7PF62_9BACT</name>
<dbReference type="InterPro" id="IPR029787">
    <property type="entry name" value="Nucleotide_cyclase"/>
</dbReference>
<dbReference type="Proteomes" id="UP000664277">
    <property type="component" value="Unassembled WGS sequence"/>
</dbReference>
<dbReference type="PANTHER" id="PTHR45138">
    <property type="entry name" value="REGULATORY COMPONENTS OF SENSORY TRANSDUCTION SYSTEM"/>
    <property type="match status" value="1"/>
</dbReference>
<dbReference type="InterPro" id="IPR000160">
    <property type="entry name" value="GGDEF_dom"/>
</dbReference>
<dbReference type="NCBIfam" id="TIGR00254">
    <property type="entry name" value="GGDEF"/>
    <property type="match status" value="1"/>
</dbReference>
<dbReference type="PROSITE" id="PS50887">
    <property type="entry name" value="GGDEF"/>
    <property type="match status" value="1"/>
</dbReference>
<dbReference type="PANTHER" id="PTHR45138:SF9">
    <property type="entry name" value="DIGUANYLATE CYCLASE DGCM-RELATED"/>
    <property type="match status" value="1"/>
</dbReference>
<dbReference type="EMBL" id="JAFLCK010000001">
    <property type="protein sequence ID" value="MBN8658800.1"/>
    <property type="molecule type" value="Genomic_DNA"/>
</dbReference>
<accession>A0A8J7PF62</accession>
<dbReference type="SUPFAM" id="SSF55073">
    <property type="entry name" value="Nucleotide cyclase"/>
    <property type="match status" value="1"/>
</dbReference>
<protein>
    <submittedName>
        <fullName evidence="2">GGDEF domain-containing protein</fullName>
    </submittedName>
</protein>